<evidence type="ECO:0000259" key="3">
    <source>
        <dbReference type="Pfam" id="PF18962"/>
    </source>
</evidence>
<name>A0A3P3W9V4_9FLAO</name>
<feature type="domain" description="Secretion system C-terminal sorting" evidence="3">
    <location>
        <begin position="203"/>
        <end position="270"/>
    </location>
</feature>
<dbReference type="AlphaFoldDB" id="A0A3P3W9V4"/>
<evidence type="ECO:0000256" key="1">
    <source>
        <dbReference type="ARBA" id="ARBA00022729"/>
    </source>
</evidence>
<evidence type="ECO:0000313" key="5">
    <source>
        <dbReference type="Proteomes" id="UP000275719"/>
    </source>
</evidence>
<evidence type="ECO:0000313" key="4">
    <source>
        <dbReference type="EMBL" id="RRJ91208.1"/>
    </source>
</evidence>
<feature type="chain" id="PRO_5018120850" evidence="2">
    <location>
        <begin position="21"/>
        <end position="274"/>
    </location>
</feature>
<sequence length="274" mass="30753">MKKNTILLVIAFFGSITINAQTIASENFETTGLYDLPVGWFANGDFFYDSFVDDYYGGCEDEQYIYTNLFESDSQLFLTSQNYLNLNAGPKQVSYQLRVIDYDDEVPVNYDFGSITFSYSLNDGVTWIVLGSVSEDNFTPSLACQEISYTIEGSLIAAQSNLKFKWESAYSGEGDYEILIDNFMLSESQTASTNELDKSQLKIYPNPVSDVLNIDYSSTISKFIIFDLVGRKIGEFSNSGNLNSIDVSNLSTGTYLLKIQTEDNSQSTIKFIKK</sequence>
<organism evidence="4 5">
    <name type="scientific">Paenimyroides tangerinum</name>
    <dbReference type="NCBI Taxonomy" id="2488728"/>
    <lineage>
        <taxon>Bacteria</taxon>
        <taxon>Pseudomonadati</taxon>
        <taxon>Bacteroidota</taxon>
        <taxon>Flavobacteriia</taxon>
        <taxon>Flavobacteriales</taxon>
        <taxon>Flavobacteriaceae</taxon>
        <taxon>Paenimyroides</taxon>
    </lineage>
</organism>
<evidence type="ECO:0000256" key="2">
    <source>
        <dbReference type="SAM" id="SignalP"/>
    </source>
</evidence>
<dbReference type="Pfam" id="PF18962">
    <property type="entry name" value="Por_Secre_tail"/>
    <property type="match status" value="1"/>
</dbReference>
<proteinExistence type="predicted"/>
<reference evidence="4 5" key="1">
    <citation type="submission" date="2018-11" db="EMBL/GenBank/DDBJ databases">
        <title>Flavobacterium sp. nov., YIM 102701-2 draft genome.</title>
        <authorList>
            <person name="Li G."/>
            <person name="Jiang Y."/>
        </authorList>
    </citation>
    <scope>NUCLEOTIDE SEQUENCE [LARGE SCALE GENOMIC DNA]</scope>
    <source>
        <strain evidence="4 5">YIM 102701-2</strain>
    </source>
</reference>
<keyword evidence="5" id="KW-1185">Reference proteome</keyword>
<gene>
    <name evidence="4" type="ORF">EG240_06810</name>
</gene>
<comment type="caution">
    <text evidence="4">The sequence shown here is derived from an EMBL/GenBank/DDBJ whole genome shotgun (WGS) entry which is preliminary data.</text>
</comment>
<dbReference type="RefSeq" id="WP_125018648.1">
    <property type="nucleotide sequence ID" value="NZ_RQVQ01000012.1"/>
</dbReference>
<feature type="signal peptide" evidence="2">
    <location>
        <begin position="1"/>
        <end position="20"/>
    </location>
</feature>
<keyword evidence="1 2" id="KW-0732">Signal</keyword>
<dbReference type="EMBL" id="RQVQ01000012">
    <property type="protein sequence ID" value="RRJ91208.1"/>
    <property type="molecule type" value="Genomic_DNA"/>
</dbReference>
<accession>A0A3P3W9V4</accession>
<protein>
    <submittedName>
        <fullName evidence="4">T9SS C-terminal target domain-containing protein</fullName>
    </submittedName>
</protein>
<dbReference type="InterPro" id="IPR026444">
    <property type="entry name" value="Secre_tail"/>
</dbReference>
<dbReference type="Gene3D" id="2.60.120.260">
    <property type="entry name" value="Galactose-binding domain-like"/>
    <property type="match status" value="1"/>
</dbReference>
<dbReference type="NCBIfam" id="TIGR04183">
    <property type="entry name" value="Por_Secre_tail"/>
    <property type="match status" value="1"/>
</dbReference>
<dbReference type="OrthoDB" id="1405746at2"/>
<dbReference type="Proteomes" id="UP000275719">
    <property type="component" value="Unassembled WGS sequence"/>
</dbReference>